<dbReference type="PANTHER" id="PTHR33112:SF13">
    <property type="entry name" value="HETEROKARYON INCOMPATIBILITY DOMAIN-CONTAINING PROTEIN"/>
    <property type="match status" value="1"/>
</dbReference>
<dbReference type="EMBL" id="JAHCVI010000002">
    <property type="protein sequence ID" value="KAG7289276.1"/>
    <property type="molecule type" value="Genomic_DNA"/>
</dbReference>
<evidence type="ECO:0000259" key="1">
    <source>
        <dbReference type="Pfam" id="PF06985"/>
    </source>
</evidence>
<gene>
    <name evidence="2" type="ORF">NEMBOFW57_005642</name>
</gene>
<dbReference type="Proteomes" id="UP001197093">
    <property type="component" value="Unassembled WGS sequence"/>
</dbReference>
<comment type="caution">
    <text evidence="2">The sequence shown here is derived from an EMBL/GenBank/DDBJ whole genome shotgun (WGS) entry which is preliminary data.</text>
</comment>
<dbReference type="Pfam" id="PF06985">
    <property type="entry name" value="HET"/>
    <property type="match status" value="1"/>
</dbReference>
<dbReference type="PANTHER" id="PTHR33112">
    <property type="entry name" value="DOMAIN PROTEIN, PUTATIVE-RELATED"/>
    <property type="match status" value="1"/>
</dbReference>
<proteinExistence type="predicted"/>
<accession>A0AAD4HZW3</accession>
<organism evidence="2 3">
    <name type="scientific">Staphylotrichum longicolle</name>
    <dbReference type="NCBI Taxonomy" id="669026"/>
    <lineage>
        <taxon>Eukaryota</taxon>
        <taxon>Fungi</taxon>
        <taxon>Dikarya</taxon>
        <taxon>Ascomycota</taxon>
        <taxon>Pezizomycotina</taxon>
        <taxon>Sordariomycetes</taxon>
        <taxon>Sordariomycetidae</taxon>
        <taxon>Sordariales</taxon>
        <taxon>Chaetomiaceae</taxon>
        <taxon>Staphylotrichum</taxon>
    </lineage>
</organism>
<evidence type="ECO:0000313" key="2">
    <source>
        <dbReference type="EMBL" id="KAG7289276.1"/>
    </source>
</evidence>
<protein>
    <recommendedName>
        <fullName evidence="1">Heterokaryon incompatibility domain-containing protein</fullName>
    </recommendedName>
</protein>
<reference evidence="2" key="1">
    <citation type="submission" date="2023-02" db="EMBL/GenBank/DDBJ databases">
        <authorList>
            <person name="Palmer J.M."/>
        </authorList>
    </citation>
    <scope>NUCLEOTIDE SEQUENCE</scope>
    <source>
        <strain evidence="2">FW57</strain>
    </source>
</reference>
<evidence type="ECO:0000313" key="3">
    <source>
        <dbReference type="Proteomes" id="UP001197093"/>
    </source>
</evidence>
<name>A0AAD4HZW3_9PEZI</name>
<feature type="domain" description="Heterokaryon incompatibility" evidence="1">
    <location>
        <begin position="362"/>
        <end position="460"/>
    </location>
</feature>
<dbReference type="InterPro" id="IPR010730">
    <property type="entry name" value="HET"/>
</dbReference>
<keyword evidence="3" id="KW-1185">Reference proteome</keyword>
<dbReference type="AlphaFoldDB" id="A0AAD4HZW3"/>
<sequence length="544" mass="60430">MQSMVSGPFWCWTYITSGLSALGQKEMVFTLKRRTSTEREQDFQTDIIEWFSNIYTLAQNEMLVDDWGQSRFYRKGFLGRDDIRLLLYSPPLDIRALPPGAMPEERLHIIPATAPEADVVHYYCVMRFISQLGKSERWFPVHPWFDRDRQHCVTTAQMKGTIRSAFSFNSVGGVSVFKRGSDLVVYVPHKAAHHLKSAMPAQASIVFGLDSYPYNGSDSGMTWTNQDTVYRAYGAKPPYQDPALAALPQFKGQLPATECIFTKKSGDRDFWSAQKHDPSSRTGGGQGTGEYPVMLTLGDLEADEQRSCDKCVVLARGIRSYVSSTDKISAKFPARVLDLGIADEHHDIVHLVETPSKRGQFGTLSHCWSSGETITTTLATLESRRGGIALTDLPRSFQNAILLFRKLGVRYIWVDSLCIIQDDEADWQAQAAQIESIFSNSSVTIAVADDGGCTPGCFLSEPPNLPSRTVRWPGVDGEGSYRTSVGHSSEHTPLLRTGAAAAAGAGSEWVHPERRGSKRILYVGKTELLWECKMCSMCECGYQG</sequence>